<gene>
    <name evidence="1" type="ORF">HINF_LOCUS25429</name>
    <name evidence="2" type="ORF">HINF_LOCUS42785</name>
</gene>
<organism evidence="1">
    <name type="scientific">Hexamita inflata</name>
    <dbReference type="NCBI Taxonomy" id="28002"/>
    <lineage>
        <taxon>Eukaryota</taxon>
        <taxon>Metamonada</taxon>
        <taxon>Diplomonadida</taxon>
        <taxon>Hexamitidae</taxon>
        <taxon>Hexamitinae</taxon>
        <taxon>Hexamita</taxon>
    </lineage>
</organism>
<dbReference type="EMBL" id="CATOUU010000652">
    <property type="protein sequence ID" value="CAI9937784.1"/>
    <property type="molecule type" value="Genomic_DNA"/>
</dbReference>
<reference evidence="2 3" key="2">
    <citation type="submission" date="2024-07" db="EMBL/GenBank/DDBJ databases">
        <authorList>
            <person name="Akdeniz Z."/>
        </authorList>
    </citation>
    <scope>NUCLEOTIDE SEQUENCE [LARGE SCALE GENOMIC DNA]</scope>
</reference>
<evidence type="ECO:0000313" key="3">
    <source>
        <dbReference type="Proteomes" id="UP001642409"/>
    </source>
</evidence>
<dbReference type="Proteomes" id="UP001642409">
    <property type="component" value="Unassembled WGS sequence"/>
</dbReference>
<reference evidence="1" key="1">
    <citation type="submission" date="2023-06" db="EMBL/GenBank/DDBJ databases">
        <authorList>
            <person name="Kurt Z."/>
        </authorList>
    </citation>
    <scope>NUCLEOTIDE SEQUENCE</scope>
</reference>
<sequence>MNAEELQVLRNPEETNVLAGVNEEAVYFHVVVQFLNELKAVTVNGDSRTLKLLFQILIFRLYQGVSISKRNNFGALWSEINLQIYISIYHYSLYFKLKFSIYYNKNQNVYGFKIDRIIQKQSQPKDNQNQKYTIIDDQKIINLIVSLRLITMQISNGSTVLIKNSGVMKLE</sequence>
<accession>A0AA86PER3</accession>
<comment type="caution">
    <text evidence="1">The sequence shown here is derived from an EMBL/GenBank/DDBJ whole genome shotgun (WGS) entry which is preliminary data.</text>
</comment>
<protein>
    <submittedName>
        <fullName evidence="2">Hypothetical_protein</fullName>
    </submittedName>
</protein>
<evidence type="ECO:0000313" key="2">
    <source>
        <dbReference type="EMBL" id="CAL6048635.1"/>
    </source>
</evidence>
<evidence type="ECO:0000313" key="1">
    <source>
        <dbReference type="EMBL" id="CAI9937784.1"/>
    </source>
</evidence>
<keyword evidence="3" id="KW-1185">Reference proteome</keyword>
<proteinExistence type="predicted"/>
<name>A0AA86PER3_9EUKA</name>
<dbReference type="EMBL" id="CAXDID020000176">
    <property type="protein sequence ID" value="CAL6048635.1"/>
    <property type="molecule type" value="Genomic_DNA"/>
</dbReference>
<dbReference type="AlphaFoldDB" id="A0AA86PER3"/>